<dbReference type="InterPro" id="IPR002885">
    <property type="entry name" value="PPR_rpt"/>
</dbReference>
<dbReference type="Pfam" id="PF13041">
    <property type="entry name" value="PPR_2"/>
    <property type="match status" value="3"/>
</dbReference>
<dbReference type="PANTHER" id="PTHR47926">
    <property type="entry name" value="PENTATRICOPEPTIDE REPEAT-CONTAINING PROTEIN"/>
    <property type="match status" value="1"/>
</dbReference>
<dbReference type="NCBIfam" id="TIGR00756">
    <property type="entry name" value="PPR"/>
    <property type="match status" value="5"/>
</dbReference>
<evidence type="ECO:0000256" key="2">
    <source>
        <dbReference type="PROSITE-ProRule" id="PRU00708"/>
    </source>
</evidence>
<name>A0AAV1EGK7_OLDCO</name>
<dbReference type="PANTHER" id="PTHR47926:SF465">
    <property type="entry name" value="PENTATRICOPEPTIDE REPEAT (PPR-LIKE) SUPERFAMILY PROTEIN"/>
    <property type="match status" value="1"/>
</dbReference>
<dbReference type="InterPro" id="IPR046960">
    <property type="entry name" value="PPR_At4g14850-like_plant"/>
</dbReference>
<feature type="repeat" description="PPR" evidence="2">
    <location>
        <begin position="136"/>
        <end position="166"/>
    </location>
</feature>
<evidence type="ECO:0000313" key="4">
    <source>
        <dbReference type="Proteomes" id="UP001161247"/>
    </source>
</evidence>
<dbReference type="PROSITE" id="PS51375">
    <property type="entry name" value="PPR"/>
    <property type="match status" value="7"/>
</dbReference>
<dbReference type="AlphaFoldDB" id="A0AAV1EGK7"/>
<feature type="repeat" description="PPR" evidence="2">
    <location>
        <begin position="539"/>
        <end position="573"/>
    </location>
</feature>
<accession>A0AAV1EGK7</accession>
<organism evidence="3 4">
    <name type="scientific">Oldenlandia corymbosa var. corymbosa</name>
    <dbReference type="NCBI Taxonomy" id="529605"/>
    <lineage>
        <taxon>Eukaryota</taxon>
        <taxon>Viridiplantae</taxon>
        <taxon>Streptophyta</taxon>
        <taxon>Embryophyta</taxon>
        <taxon>Tracheophyta</taxon>
        <taxon>Spermatophyta</taxon>
        <taxon>Magnoliopsida</taxon>
        <taxon>eudicotyledons</taxon>
        <taxon>Gunneridae</taxon>
        <taxon>Pentapetalae</taxon>
        <taxon>asterids</taxon>
        <taxon>lamiids</taxon>
        <taxon>Gentianales</taxon>
        <taxon>Rubiaceae</taxon>
        <taxon>Rubioideae</taxon>
        <taxon>Spermacoceae</taxon>
        <taxon>Hedyotis-Oldenlandia complex</taxon>
        <taxon>Oldenlandia</taxon>
    </lineage>
</organism>
<dbReference type="GO" id="GO:0099402">
    <property type="term" value="P:plant organ development"/>
    <property type="evidence" value="ECO:0007669"/>
    <property type="project" value="UniProtKB-ARBA"/>
</dbReference>
<sequence>MQSNLTQITSKLSALVKSGLIQCARNLFDELPYRDTVVWNAMLTGYSQLGYHKDAILLFSQMRLSDTRPDSYTFTSALSASAGLTDLQSGQMVHALAVVLGCTAFLPVNNSLIDMYGKCKSSYEARKVFEDMVLRNEVSWCSLLFAYVNAGHFDMANSVFSTMPKRVLVAWNTMISAHAKAGEVELCFELFRKMLEDVVRPDQCTLSALMNACAEGSDSSYGSMMHAFIYKSGWSSAVEVSNSIISAYTKFGNQNEILKILQCIGALNQVSWNAIIDAHMKTGNSQAAFQVFQQAPEKNVVSWTSIIAGFARNGNGEQAISFFVKMIRSGLEPDDFTFGAVLHACSSLATLAHGKMVHGCVIKSGFYCYSYIGNGLLNLYAKCGNIVDSCFVFSEILVRDLVSWNTMLIALGLYGLSSQAFLLFEKMLASGLKPDKVTFIGLLMTCSHSGLIKKGRAIFESMTAVHGISPDNDHVACMVDMLGRAGHLKEAREMAKKYSDDLGDRISSYEVLFAACSGQGNTEMGGELSEQLQILEPTNEMSYVLLSNMYCASGQWKEAEMLRREMANQEVKKLPGISWIELKNEMAYFFAGIQSNAEMREFSDVLSILESEMRHPISMPCLG</sequence>
<dbReference type="FunFam" id="1.25.40.10:FF:000158">
    <property type="entry name" value="pentatricopeptide repeat-containing protein At2g33680"/>
    <property type="match status" value="1"/>
</dbReference>
<dbReference type="Pfam" id="PF20431">
    <property type="entry name" value="E_motif"/>
    <property type="match status" value="1"/>
</dbReference>
<protein>
    <submittedName>
        <fullName evidence="3">OLC1v1020296C1</fullName>
    </submittedName>
</protein>
<dbReference type="GO" id="GO:0009451">
    <property type="term" value="P:RNA modification"/>
    <property type="evidence" value="ECO:0007669"/>
    <property type="project" value="InterPro"/>
</dbReference>
<keyword evidence="1" id="KW-0677">Repeat</keyword>
<evidence type="ECO:0000313" key="3">
    <source>
        <dbReference type="EMBL" id="CAI9118696.1"/>
    </source>
</evidence>
<feature type="repeat" description="PPR" evidence="2">
    <location>
        <begin position="299"/>
        <end position="333"/>
    </location>
</feature>
<dbReference type="FunFam" id="1.25.40.10:FF:000441">
    <property type="entry name" value="Pentatricopeptide repeat-containing protein mitochondrial"/>
    <property type="match status" value="1"/>
</dbReference>
<dbReference type="Gene3D" id="1.25.40.10">
    <property type="entry name" value="Tetratricopeptide repeat domain"/>
    <property type="match status" value="5"/>
</dbReference>
<dbReference type="EMBL" id="OX459126">
    <property type="protein sequence ID" value="CAI9118696.1"/>
    <property type="molecule type" value="Genomic_DNA"/>
</dbReference>
<gene>
    <name evidence="3" type="ORF">OLC1_LOCUS24504</name>
</gene>
<proteinExistence type="predicted"/>
<dbReference type="InterPro" id="IPR046848">
    <property type="entry name" value="E_motif"/>
</dbReference>
<feature type="repeat" description="PPR" evidence="2">
    <location>
        <begin position="167"/>
        <end position="201"/>
    </location>
</feature>
<feature type="repeat" description="PPR" evidence="2">
    <location>
        <begin position="268"/>
        <end position="298"/>
    </location>
</feature>
<feature type="repeat" description="PPR" evidence="2">
    <location>
        <begin position="35"/>
        <end position="69"/>
    </location>
</feature>
<evidence type="ECO:0000256" key="1">
    <source>
        <dbReference type="ARBA" id="ARBA00022737"/>
    </source>
</evidence>
<reference evidence="3" key="1">
    <citation type="submission" date="2023-03" db="EMBL/GenBank/DDBJ databases">
        <authorList>
            <person name="Julca I."/>
        </authorList>
    </citation>
    <scope>NUCLEOTIDE SEQUENCE</scope>
</reference>
<keyword evidence="4" id="KW-1185">Reference proteome</keyword>
<dbReference type="InterPro" id="IPR011990">
    <property type="entry name" value="TPR-like_helical_dom_sf"/>
</dbReference>
<dbReference type="Proteomes" id="UP001161247">
    <property type="component" value="Chromosome 9"/>
</dbReference>
<feature type="repeat" description="PPR" evidence="2">
    <location>
        <begin position="400"/>
        <end position="434"/>
    </location>
</feature>
<dbReference type="Pfam" id="PF01535">
    <property type="entry name" value="PPR"/>
    <property type="match status" value="3"/>
</dbReference>
<dbReference type="GO" id="GO:0003723">
    <property type="term" value="F:RNA binding"/>
    <property type="evidence" value="ECO:0007669"/>
    <property type="project" value="InterPro"/>
</dbReference>